<dbReference type="InterPro" id="IPR023753">
    <property type="entry name" value="FAD/NAD-binding_dom"/>
</dbReference>
<dbReference type="PRINTS" id="PR00368">
    <property type="entry name" value="FADPNR"/>
</dbReference>
<dbReference type="GO" id="GO:0004791">
    <property type="term" value="F:thioredoxin-disulfide reductase (NADPH) activity"/>
    <property type="evidence" value="ECO:0007669"/>
    <property type="project" value="UniProtKB-EC"/>
</dbReference>
<evidence type="ECO:0000313" key="6">
    <source>
        <dbReference type="Proteomes" id="UP000274907"/>
    </source>
</evidence>
<evidence type="ECO:0000313" key="5">
    <source>
        <dbReference type="EMBL" id="RSZ65545.1"/>
    </source>
</evidence>
<comment type="catalytic activity">
    <reaction evidence="3">
        <text>[thioredoxin]-dithiol + NADP(+) = [thioredoxin]-disulfide + NADPH + H(+)</text>
        <dbReference type="Rhea" id="RHEA:20345"/>
        <dbReference type="Rhea" id="RHEA-COMP:10698"/>
        <dbReference type="Rhea" id="RHEA-COMP:10700"/>
        <dbReference type="ChEBI" id="CHEBI:15378"/>
        <dbReference type="ChEBI" id="CHEBI:29950"/>
        <dbReference type="ChEBI" id="CHEBI:50058"/>
        <dbReference type="ChEBI" id="CHEBI:57783"/>
        <dbReference type="ChEBI" id="CHEBI:58349"/>
        <dbReference type="EC" id="1.8.1.9"/>
    </reaction>
</comment>
<dbReference type="OrthoDB" id="9786503at2"/>
<keyword evidence="6" id="KW-1185">Reference proteome</keyword>
<dbReference type="Pfam" id="PF07992">
    <property type="entry name" value="Pyr_redox_2"/>
    <property type="match status" value="1"/>
</dbReference>
<dbReference type="InterPro" id="IPR050097">
    <property type="entry name" value="Ferredoxin-NADP_redctase_2"/>
</dbReference>
<name>A0A3S0C2V2_9CORY</name>
<dbReference type="PANTHER" id="PTHR48105">
    <property type="entry name" value="THIOREDOXIN REDUCTASE 1-RELATED-RELATED"/>
    <property type="match status" value="1"/>
</dbReference>
<dbReference type="RefSeq" id="WP_126119641.1">
    <property type="nucleotide sequence ID" value="NZ_RXHJ01000002.1"/>
</dbReference>
<organism evidence="5 6">
    <name type="scientific">Corynebacterium hylobatis</name>
    <dbReference type="NCBI Taxonomy" id="1859290"/>
    <lineage>
        <taxon>Bacteria</taxon>
        <taxon>Bacillati</taxon>
        <taxon>Actinomycetota</taxon>
        <taxon>Actinomycetes</taxon>
        <taxon>Mycobacteriales</taxon>
        <taxon>Corynebacteriaceae</taxon>
        <taxon>Corynebacterium</taxon>
    </lineage>
</organism>
<keyword evidence="1" id="KW-0285">Flavoprotein</keyword>
<proteinExistence type="predicted"/>
<feature type="domain" description="FAD/NAD(P)-binding" evidence="4">
    <location>
        <begin position="10"/>
        <end position="290"/>
    </location>
</feature>
<keyword evidence="2" id="KW-0560">Oxidoreductase</keyword>
<sequence length="321" mass="34378">MNTELPAVVDALVVGGGPSGLAAATWLGRYQRFTLVVDTGENRNRSADHVHGLLGRDPIAPRDLLADARAGLEQYPLVQLHHGVVSGVVRGEDGLFHATVDGTHRVTTSRLVLATGIRDQTPQMLGFEGHYGTDVHHCPSCDGFMARNEDIIVLGSSRIIPGFAAGLLDWARSVKIITHSRERIFNDSQKRLLNEHRIPVVRGTAEAFVGEPGRLSGVRMSDGTLVAGTRVFFSFRHLPTNQIAGDLGCELNHDGSIVVDKHQKTSIDGVYAAGDIAASMRLIPVAISSGTIAGIACATSLRGHEPTPPAPHPAPPTRWFN</sequence>
<dbReference type="SUPFAM" id="SSF51905">
    <property type="entry name" value="FAD/NAD(P)-binding domain"/>
    <property type="match status" value="1"/>
</dbReference>
<evidence type="ECO:0000256" key="2">
    <source>
        <dbReference type="ARBA" id="ARBA00023002"/>
    </source>
</evidence>
<reference evidence="5 6" key="1">
    <citation type="submission" date="2018-12" db="EMBL/GenBank/DDBJ databases">
        <title>YIM 101343 draft genome.</title>
        <authorList>
            <person name="Chen X."/>
        </authorList>
    </citation>
    <scope>NUCLEOTIDE SEQUENCE [LARGE SCALE GENOMIC DNA]</scope>
    <source>
        <strain evidence="5 6">YIM 101343</strain>
    </source>
</reference>
<accession>A0A3S0C2V2</accession>
<gene>
    <name evidence="5" type="ORF">EAH68_01980</name>
</gene>
<evidence type="ECO:0000256" key="3">
    <source>
        <dbReference type="ARBA" id="ARBA00048132"/>
    </source>
</evidence>
<dbReference type="AlphaFoldDB" id="A0A3S0C2V2"/>
<evidence type="ECO:0000256" key="1">
    <source>
        <dbReference type="ARBA" id="ARBA00022630"/>
    </source>
</evidence>
<dbReference type="Proteomes" id="UP000274907">
    <property type="component" value="Unassembled WGS sequence"/>
</dbReference>
<dbReference type="EMBL" id="RXHJ01000002">
    <property type="protein sequence ID" value="RSZ65545.1"/>
    <property type="molecule type" value="Genomic_DNA"/>
</dbReference>
<dbReference type="Gene3D" id="3.50.50.60">
    <property type="entry name" value="FAD/NAD(P)-binding domain"/>
    <property type="match status" value="2"/>
</dbReference>
<dbReference type="InterPro" id="IPR036188">
    <property type="entry name" value="FAD/NAD-bd_sf"/>
</dbReference>
<dbReference type="PRINTS" id="PR00469">
    <property type="entry name" value="PNDRDTASEII"/>
</dbReference>
<comment type="caution">
    <text evidence="5">The sequence shown here is derived from an EMBL/GenBank/DDBJ whole genome shotgun (WGS) entry which is preliminary data.</text>
</comment>
<evidence type="ECO:0000259" key="4">
    <source>
        <dbReference type="Pfam" id="PF07992"/>
    </source>
</evidence>
<protein>
    <submittedName>
        <fullName evidence="5">NAD(P)/FAD-dependent oxidoreductase</fullName>
    </submittedName>
</protein>